<feature type="compositionally biased region" description="Basic and acidic residues" evidence="4">
    <location>
        <begin position="1759"/>
        <end position="1770"/>
    </location>
</feature>
<feature type="region of interest" description="Disordered" evidence="4">
    <location>
        <begin position="936"/>
        <end position="1000"/>
    </location>
</feature>
<feature type="compositionally biased region" description="Basic and acidic residues" evidence="4">
    <location>
        <begin position="1173"/>
        <end position="1183"/>
    </location>
</feature>
<dbReference type="InterPro" id="IPR056747">
    <property type="entry name" value="VPS13-like_M"/>
</dbReference>
<dbReference type="PANTHER" id="PTHR16166">
    <property type="entry name" value="VACUOLAR PROTEIN SORTING-ASSOCIATED PROTEIN VPS13"/>
    <property type="match status" value="1"/>
</dbReference>
<feature type="domain" description="VPS13-like middle region" evidence="6">
    <location>
        <begin position="1295"/>
        <end position="2063"/>
    </location>
</feature>
<evidence type="ECO:0000256" key="4">
    <source>
        <dbReference type="SAM" id="MobiDB-lite"/>
    </source>
</evidence>
<dbReference type="GO" id="GO:0045324">
    <property type="term" value="P:late endosome to vacuole transport"/>
    <property type="evidence" value="ECO:0007669"/>
    <property type="project" value="TreeGrafter"/>
</dbReference>
<feature type="compositionally biased region" description="Polar residues" evidence="4">
    <location>
        <begin position="973"/>
        <end position="987"/>
    </location>
</feature>
<dbReference type="InterPro" id="IPR026854">
    <property type="entry name" value="VPS13_N"/>
</dbReference>
<comment type="caution">
    <text evidence="9">The sequence shown here is derived from an EMBL/GenBank/DDBJ whole genome shotgun (WGS) entry which is preliminary data.</text>
</comment>
<dbReference type="EMBL" id="JANBPU010000001">
    <property type="protein sequence ID" value="KAJ1922196.1"/>
    <property type="molecule type" value="Genomic_DNA"/>
</dbReference>
<keyword evidence="2" id="KW-0813">Transport</keyword>
<feature type="domain" description="Chorein N-terminal" evidence="5">
    <location>
        <begin position="1"/>
        <end position="860"/>
    </location>
</feature>
<dbReference type="GO" id="GO:0006869">
    <property type="term" value="P:lipid transport"/>
    <property type="evidence" value="ECO:0007669"/>
    <property type="project" value="UniProtKB-KW"/>
</dbReference>
<reference evidence="9" key="1">
    <citation type="submission" date="2022-07" db="EMBL/GenBank/DDBJ databases">
        <title>Phylogenomic reconstructions and comparative analyses of Kickxellomycotina fungi.</title>
        <authorList>
            <person name="Reynolds N.K."/>
            <person name="Stajich J.E."/>
            <person name="Barry K."/>
            <person name="Grigoriev I.V."/>
            <person name="Crous P."/>
            <person name="Smith M.E."/>
        </authorList>
    </citation>
    <scope>NUCLEOTIDE SEQUENCE</scope>
    <source>
        <strain evidence="9">NBRC 100468</strain>
    </source>
</reference>
<evidence type="ECO:0000259" key="8">
    <source>
        <dbReference type="Pfam" id="PF25037"/>
    </source>
</evidence>
<dbReference type="OrthoDB" id="428159at2759"/>
<dbReference type="Pfam" id="PF25036">
    <property type="entry name" value="VPS13_VAB"/>
    <property type="match status" value="1"/>
</dbReference>
<evidence type="ECO:0000259" key="5">
    <source>
        <dbReference type="Pfam" id="PF12624"/>
    </source>
</evidence>
<dbReference type="Pfam" id="PF25037">
    <property type="entry name" value="VPS13_C"/>
    <property type="match status" value="1"/>
</dbReference>
<comment type="similarity">
    <text evidence="1">Belongs to the VPS13 family.</text>
</comment>
<dbReference type="GO" id="GO:0045053">
    <property type="term" value="P:protein retention in Golgi apparatus"/>
    <property type="evidence" value="ECO:0007669"/>
    <property type="project" value="TreeGrafter"/>
</dbReference>
<dbReference type="Proteomes" id="UP001150538">
    <property type="component" value="Unassembled WGS sequence"/>
</dbReference>
<dbReference type="InterPro" id="IPR056748">
    <property type="entry name" value="VPS13-like_C"/>
</dbReference>
<dbReference type="Pfam" id="PF12624">
    <property type="entry name" value="VPS13_N"/>
    <property type="match status" value="1"/>
</dbReference>
<evidence type="ECO:0000259" key="7">
    <source>
        <dbReference type="Pfam" id="PF25036"/>
    </source>
</evidence>
<evidence type="ECO:0000313" key="9">
    <source>
        <dbReference type="EMBL" id="KAJ1922196.1"/>
    </source>
</evidence>
<evidence type="ECO:0000256" key="1">
    <source>
        <dbReference type="ARBA" id="ARBA00006545"/>
    </source>
</evidence>
<evidence type="ECO:0000313" key="10">
    <source>
        <dbReference type="Proteomes" id="UP001150538"/>
    </source>
</evidence>
<keyword evidence="10" id="KW-1185">Reference proteome</keyword>
<protein>
    <submittedName>
        <fullName evidence="9">Vacuolar protein sorting-associated protein 13</fullName>
    </submittedName>
</protein>
<evidence type="ECO:0000256" key="3">
    <source>
        <dbReference type="ARBA" id="ARBA00023055"/>
    </source>
</evidence>
<feature type="region of interest" description="Disordered" evidence="4">
    <location>
        <begin position="1759"/>
        <end position="1783"/>
    </location>
</feature>
<sequence>MFEGIAASVLNKILGDYVTNLETNQLNVGVWQGDVQLHKLRLKKEALDRFKLPIDVLEGYLGTLTLSIPWSNIKSQPIKINIEDVYLLASPRFDTEYNSEEEQARELARKLKKLEDLELLMHRPKVNLEDDKKQTTFTEQLITKVIDNLQVKIKNIHIRYEDSVSNLGTRFSVGVTLNELSAVSTNQDWEPTFIHEPNSTIHKLLKLRSLSAYWDTNSGSLSGLPADEFIQRFCESIKSKAHESILIPIEGTGKIILHKKPEKGEPKRKASFEFDQLAFELSDEQYKDILLLMTQFDYTMRQKRYHKYRPRHRIRPKDDPQAWLMFAFKSVYKEIHDRNQRWTWEYIREFGKDRRDYIRCYTKLNVEGGLTNEETQLLKDLEVKHSYEALRLFRSLAQREIRKGRAILRKKQEAENTKKLEDQRRAKGSWLGGWMTGWSTPVPQEKPEDSTDTILTEEHMQELFDTIDYDEDAIVDYDTAPDMLLLNAKVKLNTASVKLKVNRDGRKHVLLAMILDHCHLTLVKRIKNICVDMSVHQFRVIDGTVKNPIYPTIIYVHNPNTESISGSESDLRFEGIPDAEGGLAAAVVPDVREQFEESEDEYIYNEFASKTHFGNTASHQPFMNIHFEKYPLDGHADSLLKVQAQSLNVVYHPRAIRATIDFFEPPSSTAESINALIAAASKSVRGLRNQTRAGLEYALEKHKTLDLQVDFDAPVVVVPQDVTDPNSSVVVLDMGNLNMVSNLADKAEINRVRNRDGQDLTEEQMTELEELMYDQFTINIHSTQLLVGHDIPSCMDVIRSGRTDSHFHVIDRIELDFKLGLCIMKNPPVHMPKFKIDGRLPSLQLYFSDVKYKAIMHTIDLIMEGIDGEDSKLGKQEKQALRLQELEKLREATPSQRLAYSGLIVGTAQTMRTFPYTAFGGGGLFGRDGDDGNDFKDTLDIDSVSNSSEDSFESTDGDIPELEFKDAEDTLPSKRNSGVSAGGSSTSKTKDPEKPALDPTRKVATVKFSVDTLIGVIHRSRSSSQKDLHIADIMVHGLTVDVVNRPFDLWVDVVIHQITLEDCLFQHTSDIKESKVYALTSDVDEAGISGDLDKNLVTVHYYRTQEDHPDFDPTKGSVGQRVDVDVSFIDIMAIRRSILTYYDFILRTFTDGPKSNGDNASLSKGSSEPSSPHAERMDTKVDDSDFMPEKNNIVDKSNDPVAMLNYEAMETIKVFVNLHGIGLGLNMDDGSPIASMSVADGRAEITVSDKVKVEAKIGSLTVLDQLGLPKLHRPPRTIHPEKTADSYDSSSRLLLYIKGDELADLLYQGYDQDAEDYPGYDSLFQLQVGAAHVTFVEKQYKELMFFFSQFAAMHNLFEKARQAAAQQAVQLSETVIQGSGRTKIDITMMAPVITFPELGKMPYDCPSYSPNDPLMKNNVIIGRLGEMTLTNSFQQEKSDQGLLDINKFSLDLKHIGMTSHFKFEDISDTGTFGQPIIQELNILEDVSYQMEMLFLAQERPQDCLRPNTEINSTLEPIKMRLTEEQYIFIYDIIQVIGRTFGADSNADKNDPLSDNADLDLAIFYSPKNKNEKKISPSLSKSPAKLLKTESSNKDKSLDDEIVTYTNLDFVLNQSLIELEVIQGIGVIPDDIATASLTKIMLKNLKFKYKSLSNGESKAEFQIGAAHAYDTRHLTTNKFTHLISPVTHRSGLANDQPGSSQEIVPQGSYESSPQFICHIEFYPSEPPILTATLDAPKIYLVIDHIFAIWQFIMKPFGGDEKMDSESDHGERNQSPVQSDSENTDDGLMYKFNIVDSEIILLAESTSSSSEALVVTVKEIVMAQRGLFCITADHVSINIYTIGNVYETNRSIVDPFRVEATIANSNSLGEHGEGNNTEIPTTDIAILISTLTLRLGYRDIGLIMQVRDEITKLLGDSPDSSNSAAQSKADFTLSPSPYECAPGIRQENTNQSQNSMAHVVPLPSIHQKMRISLDSIRLVLIRELFDMPMYDIFLKRFHVNVKDWSSLLHVHSDVDIKASFFNRRNSHWEPLAESWPFSINLSSTMQPTGDIATKMDLVSNNRIEADITYTSIVETLDYISMLNKELKGNSQLTNRGEHRPYMIHNRTGEDCHIWIDASGSASAYDTGIDNTPVLVHSEEKRPWRFEDWRQRREAMETKANLLGIQFDNGKWEWVRRVQVDLEGVQYYSLRPDIDGVRHYMAVDVSLNPETRVKQVELRSPLLIINKTKTSINIAMCDSNKKVVSQVYHIKAGERFPIPLAYCYHYSILVQPGRDYDHGWSTRSLSWKDVDRGSGSGMLRCNKRANPGQPGERNKMPFYLHYTAVKKVDKYTKRKYPFMSISLTAPMEIENLLPYRANFQIVNQVTREVWNDSVNSGDSSPVYCFKPGDLMVLRMVIHEAGFSKCEGAIIESNTDEFPVESHITLLDSFSRKLELNLIRTDMEQNANGACFKISVYSPYVMINKTGLDMAFSRKGFFSGQTAIAGQNSIVNQPLDPMEASLRNSERQTPMAFDSHVARDEKLVKPVMFSYGSMDLRNRALVKINDSKWSEPLSFEALGSTFEIDVMARNSKERIFLGVEVEPGQGRYCHTKVVTFTPRFIVKNNTKLNINVRQANHSQSKLLKSGNRLPLEFMEWGKMKQLSLSMSGGHTNHPWTAPFDIDKLGQLHLKLPEYIDDDSSPISGGLAEKTNLLRIEVVLQGACLFVLISSEEKYWPFRVDNFTGKGMIFSQKTSRSAQMADNTRAMQSIGSFSHISSSSSMQSQANDCSSMYIKKYKLGSGQSMEYAWDFPASNSKELVVSIEGRQFHVNLNEIGRRDPFCYSTKGPNQYANMVNVEVVAEGPQHVLRLTKYNHPSSRHRVLSHRTETFNSSISVQSASSSSVFSLSSNMASAQPTLQVQSTLGGRTKSEIVNTTPQFMFNLNLTEGIGISLLNRHARELLYISLWGISFKFLESNEDQDIHLILKWLQIDNQTYGAQFPILLYPTDLGSGPSAFKNEKNDKNDMKLRPLFQIMMTRKKDESYGVEYLKYFTILLQEISIELDMNILLDILDFTQLDVPGWREHKEQLYNDGPIPEPREVDEGKRFYFGVLHLHPLRANISFMRSHPQDMDGSDAAGTNPSSSFDIIAYVTNVLTMAIGNVNDAPIALNALAIENVCVSIPVLLERIQTHYTHEFLSQIYKVVGSADLLGNPVGLFNTISSGVTDVFYEPYQGFTSNDPSRGVGVGLAKGAGSLFKKTVFGVSDSMYRLTGSVSKGLSAATMDRTFHNKRQLARHRHRPKHALYGVAWGAESFAKSIASGITGIVQRPIEGAEKEGVGGFIKGVGKGVIGFITKPAVGIFEMASNVSEGIRNTTTVFEEHDLDRMRLPRFVRRDRILEPYSAREAQGQAWMRELADGKFAYDDYAAHLELSKSDMVVLLTYSHIILFRHKKKGSSRASPSSGTTSASSTALSASNASIEFVSEILNLHTIQLEENGMIINLKKTPGEESNPCWFIPINDPQSRRWFYNRLDDVVKAFIRDHINS</sequence>
<dbReference type="PANTHER" id="PTHR16166:SF93">
    <property type="entry name" value="INTERMEMBRANE LIPID TRANSFER PROTEIN VPS13"/>
    <property type="match status" value="1"/>
</dbReference>
<evidence type="ECO:0000256" key="2">
    <source>
        <dbReference type="ARBA" id="ARBA00022448"/>
    </source>
</evidence>
<gene>
    <name evidence="9" type="primary">VPS13</name>
    <name evidence="9" type="ORF">H4219_000058</name>
</gene>
<feature type="compositionally biased region" description="Low complexity" evidence="4">
    <location>
        <begin position="1161"/>
        <end position="1171"/>
    </location>
</feature>
<feature type="compositionally biased region" description="Basic and acidic residues" evidence="4">
    <location>
        <begin position="962"/>
        <end position="972"/>
    </location>
</feature>
<feature type="region of interest" description="Disordered" evidence="4">
    <location>
        <begin position="1156"/>
        <end position="1194"/>
    </location>
</feature>
<dbReference type="GO" id="GO:0007005">
    <property type="term" value="P:mitochondrion organization"/>
    <property type="evidence" value="ECO:0007669"/>
    <property type="project" value="TreeGrafter"/>
</dbReference>
<feature type="compositionally biased region" description="Basic and acidic residues" evidence="4">
    <location>
        <begin position="988"/>
        <end position="1000"/>
    </location>
</feature>
<feature type="domain" description="Vacuolar protein sorting-associated protein 13 VPS13 adaptor binding" evidence="7">
    <location>
        <begin position="2145"/>
        <end position="2789"/>
    </location>
</feature>
<dbReference type="InterPro" id="IPR009543">
    <property type="entry name" value="VPS13_VAB"/>
</dbReference>
<accession>A0A9W8DXP2</accession>
<organism evidence="9 10">
    <name type="scientific">Mycoemilia scoparia</name>
    <dbReference type="NCBI Taxonomy" id="417184"/>
    <lineage>
        <taxon>Eukaryota</taxon>
        <taxon>Fungi</taxon>
        <taxon>Fungi incertae sedis</taxon>
        <taxon>Zoopagomycota</taxon>
        <taxon>Kickxellomycotina</taxon>
        <taxon>Kickxellomycetes</taxon>
        <taxon>Kickxellales</taxon>
        <taxon>Kickxellaceae</taxon>
        <taxon>Mycoemilia</taxon>
    </lineage>
</organism>
<feature type="domain" description="Intermembrane lipid transfer protein VPS13-like C-terminal" evidence="8">
    <location>
        <begin position="3361"/>
        <end position="3428"/>
    </location>
</feature>
<dbReference type="Pfam" id="PF25033">
    <property type="entry name" value="VPS13_M"/>
    <property type="match status" value="1"/>
</dbReference>
<proteinExistence type="inferred from homology"/>
<dbReference type="GO" id="GO:0006623">
    <property type="term" value="P:protein targeting to vacuole"/>
    <property type="evidence" value="ECO:0007669"/>
    <property type="project" value="TreeGrafter"/>
</dbReference>
<dbReference type="InterPro" id="IPR026847">
    <property type="entry name" value="VPS13"/>
</dbReference>
<feature type="compositionally biased region" description="Acidic residues" evidence="4">
    <location>
        <begin position="950"/>
        <end position="961"/>
    </location>
</feature>
<evidence type="ECO:0000259" key="6">
    <source>
        <dbReference type="Pfam" id="PF25033"/>
    </source>
</evidence>
<keyword evidence="3" id="KW-0445">Lipid transport</keyword>
<name>A0A9W8DXP2_9FUNG</name>